<dbReference type="EMBL" id="DXES01000110">
    <property type="protein sequence ID" value="HIX65571.1"/>
    <property type="molecule type" value="Genomic_DNA"/>
</dbReference>
<dbReference type="GO" id="GO:0008998">
    <property type="term" value="F:ribonucleoside-triphosphate reductase (thioredoxin) activity"/>
    <property type="evidence" value="ECO:0007669"/>
    <property type="project" value="InterPro"/>
</dbReference>
<name>A0A9D1WR75_9FIRM</name>
<comment type="caution">
    <text evidence="1">The sequence shown here is derived from an EMBL/GenBank/DDBJ whole genome shotgun (WGS) entry which is preliminary data.</text>
</comment>
<dbReference type="Pfam" id="PF13597">
    <property type="entry name" value="NRDD"/>
    <property type="match status" value="1"/>
</dbReference>
<gene>
    <name evidence="1" type="ORF">H9736_04910</name>
</gene>
<protein>
    <submittedName>
        <fullName evidence="1">Uncharacterized protein</fullName>
    </submittedName>
</protein>
<proteinExistence type="predicted"/>
<reference evidence="1" key="1">
    <citation type="journal article" date="2021" name="PeerJ">
        <title>Extensive microbial diversity within the chicken gut microbiome revealed by metagenomics and culture.</title>
        <authorList>
            <person name="Gilroy R."/>
            <person name="Ravi A."/>
            <person name="Getino M."/>
            <person name="Pursley I."/>
            <person name="Horton D.L."/>
            <person name="Alikhan N.F."/>
            <person name="Baker D."/>
            <person name="Gharbi K."/>
            <person name="Hall N."/>
            <person name="Watson M."/>
            <person name="Adriaenssens E.M."/>
            <person name="Foster-Nyarko E."/>
            <person name="Jarju S."/>
            <person name="Secka A."/>
            <person name="Antonio M."/>
            <person name="Oren A."/>
            <person name="Chaudhuri R.R."/>
            <person name="La Ragione R."/>
            <person name="Hildebrand F."/>
            <person name="Pallen M.J."/>
        </authorList>
    </citation>
    <scope>NUCLEOTIDE SEQUENCE</scope>
    <source>
        <strain evidence="1">CHK188-5543</strain>
    </source>
</reference>
<evidence type="ECO:0000313" key="2">
    <source>
        <dbReference type="Proteomes" id="UP000886800"/>
    </source>
</evidence>
<accession>A0A9D1WR75</accession>
<sequence length="57" mass="6687">MEERRNAQPEMVGEGVGFERIRRITGYLVGTLDRFNDAKRAEVSERVKHTVRREVKL</sequence>
<dbReference type="Proteomes" id="UP000886800">
    <property type="component" value="Unassembled WGS sequence"/>
</dbReference>
<organism evidence="1 2">
    <name type="scientific">Candidatus Anaerotruncus excrementipullorum</name>
    <dbReference type="NCBI Taxonomy" id="2838465"/>
    <lineage>
        <taxon>Bacteria</taxon>
        <taxon>Bacillati</taxon>
        <taxon>Bacillota</taxon>
        <taxon>Clostridia</taxon>
        <taxon>Eubacteriales</taxon>
        <taxon>Oscillospiraceae</taxon>
        <taxon>Anaerotruncus</taxon>
    </lineage>
</organism>
<dbReference type="AlphaFoldDB" id="A0A9D1WR75"/>
<dbReference type="GO" id="GO:0006260">
    <property type="term" value="P:DNA replication"/>
    <property type="evidence" value="ECO:0007669"/>
    <property type="project" value="InterPro"/>
</dbReference>
<dbReference type="InterPro" id="IPR012833">
    <property type="entry name" value="NrdD"/>
</dbReference>
<reference evidence="1" key="2">
    <citation type="submission" date="2021-04" db="EMBL/GenBank/DDBJ databases">
        <authorList>
            <person name="Gilroy R."/>
        </authorList>
    </citation>
    <scope>NUCLEOTIDE SEQUENCE</scope>
    <source>
        <strain evidence="1">CHK188-5543</strain>
    </source>
</reference>
<evidence type="ECO:0000313" key="1">
    <source>
        <dbReference type="EMBL" id="HIX65571.1"/>
    </source>
</evidence>